<dbReference type="STRING" id="157072.A0A024TED4"/>
<reference evidence="7" key="1">
    <citation type="submission" date="2013-12" db="EMBL/GenBank/DDBJ databases">
        <title>The Genome Sequence of Aphanomyces invadans NJM9701.</title>
        <authorList>
            <consortium name="The Broad Institute Genomics Platform"/>
            <person name="Russ C."/>
            <person name="Tyler B."/>
            <person name="van West P."/>
            <person name="Dieguez-Uribeondo J."/>
            <person name="Young S.K."/>
            <person name="Zeng Q."/>
            <person name="Gargeya S."/>
            <person name="Fitzgerald M."/>
            <person name="Abouelleil A."/>
            <person name="Alvarado L."/>
            <person name="Chapman S.B."/>
            <person name="Gainer-Dewar J."/>
            <person name="Goldberg J."/>
            <person name="Griggs A."/>
            <person name="Gujja S."/>
            <person name="Hansen M."/>
            <person name="Howarth C."/>
            <person name="Imamovic A."/>
            <person name="Ireland A."/>
            <person name="Larimer J."/>
            <person name="McCowan C."/>
            <person name="Murphy C."/>
            <person name="Pearson M."/>
            <person name="Poon T.W."/>
            <person name="Priest M."/>
            <person name="Roberts A."/>
            <person name="Saif S."/>
            <person name="Shea T."/>
            <person name="Sykes S."/>
            <person name="Wortman J."/>
            <person name="Nusbaum C."/>
            <person name="Birren B."/>
        </authorList>
    </citation>
    <scope>NUCLEOTIDE SEQUENCE [LARGE SCALE GENOMIC DNA]</scope>
    <source>
        <strain evidence="7">NJM9701</strain>
    </source>
</reference>
<feature type="transmembrane region" description="Helical" evidence="6">
    <location>
        <begin position="264"/>
        <end position="296"/>
    </location>
</feature>
<keyword evidence="5 6" id="KW-0472">Membrane</keyword>
<dbReference type="GeneID" id="20090841"/>
<feature type="transmembrane region" description="Helical" evidence="6">
    <location>
        <begin position="217"/>
        <end position="243"/>
    </location>
</feature>
<evidence type="ECO:0000256" key="4">
    <source>
        <dbReference type="ARBA" id="ARBA00022989"/>
    </source>
</evidence>
<dbReference type="GO" id="GO:0015297">
    <property type="term" value="F:antiporter activity"/>
    <property type="evidence" value="ECO:0007669"/>
    <property type="project" value="InterPro"/>
</dbReference>
<evidence type="ECO:0000256" key="3">
    <source>
        <dbReference type="ARBA" id="ARBA00022692"/>
    </source>
</evidence>
<feature type="transmembrane region" description="Helical" evidence="6">
    <location>
        <begin position="449"/>
        <end position="469"/>
    </location>
</feature>
<dbReference type="AlphaFoldDB" id="A0A024TED4"/>
<dbReference type="RefSeq" id="XP_008879648.1">
    <property type="nucleotide sequence ID" value="XM_008881426.1"/>
</dbReference>
<organism evidence="7">
    <name type="scientific">Aphanomyces invadans</name>
    <dbReference type="NCBI Taxonomy" id="157072"/>
    <lineage>
        <taxon>Eukaryota</taxon>
        <taxon>Sar</taxon>
        <taxon>Stramenopiles</taxon>
        <taxon>Oomycota</taxon>
        <taxon>Saprolegniomycetes</taxon>
        <taxon>Saprolegniales</taxon>
        <taxon>Verrucalvaceae</taxon>
        <taxon>Aphanomyces</taxon>
    </lineage>
</organism>
<dbReference type="GO" id="GO:0016020">
    <property type="term" value="C:membrane"/>
    <property type="evidence" value="ECO:0007669"/>
    <property type="project" value="UniProtKB-SubCell"/>
</dbReference>
<dbReference type="InterPro" id="IPR002528">
    <property type="entry name" value="MATE_fam"/>
</dbReference>
<dbReference type="eggNOG" id="KOG1347">
    <property type="taxonomic scope" value="Eukaryota"/>
</dbReference>
<proteinExistence type="inferred from homology"/>
<feature type="transmembrane region" description="Helical" evidence="6">
    <location>
        <begin position="120"/>
        <end position="143"/>
    </location>
</feature>
<comment type="subcellular location">
    <subcellularLocation>
        <location evidence="1">Membrane</location>
        <topology evidence="1">Multi-pass membrane protein</topology>
    </subcellularLocation>
</comment>
<evidence type="ECO:0000256" key="2">
    <source>
        <dbReference type="ARBA" id="ARBA00010199"/>
    </source>
</evidence>
<feature type="transmembrane region" description="Helical" evidence="6">
    <location>
        <begin position="155"/>
        <end position="177"/>
    </location>
</feature>
<dbReference type="EMBL" id="KI914007">
    <property type="protein sequence ID" value="ETV91722.1"/>
    <property type="molecule type" value="Genomic_DNA"/>
</dbReference>
<dbReference type="OrthoDB" id="2126698at2759"/>
<dbReference type="InterPro" id="IPR045069">
    <property type="entry name" value="MATE_euk"/>
</dbReference>
<dbReference type="VEuPathDB" id="FungiDB:H310_13791"/>
<accession>A0A024TED4</accession>
<feature type="transmembrane region" description="Helical" evidence="6">
    <location>
        <begin position="43"/>
        <end position="67"/>
    </location>
</feature>
<name>A0A024TED4_9STRA</name>
<evidence type="ECO:0008006" key="8">
    <source>
        <dbReference type="Google" id="ProtNLM"/>
    </source>
</evidence>
<keyword evidence="4 6" id="KW-1133">Transmembrane helix</keyword>
<dbReference type="GO" id="GO:0042910">
    <property type="term" value="F:xenobiotic transmembrane transporter activity"/>
    <property type="evidence" value="ECO:0007669"/>
    <property type="project" value="InterPro"/>
</dbReference>
<evidence type="ECO:0000256" key="5">
    <source>
        <dbReference type="ARBA" id="ARBA00023136"/>
    </source>
</evidence>
<dbReference type="Pfam" id="PF01554">
    <property type="entry name" value="MatE"/>
    <property type="match status" value="2"/>
</dbReference>
<feature type="transmembrane region" description="Helical" evidence="6">
    <location>
        <begin position="79"/>
        <end position="99"/>
    </location>
</feature>
<feature type="transmembrane region" description="Helical" evidence="6">
    <location>
        <begin position="386"/>
        <end position="405"/>
    </location>
</feature>
<feature type="transmembrane region" description="Helical" evidence="6">
    <location>
        <begin position="348"/>
        <end position="366"/>
    </location>
</feature>
<feature type="transmembrane region" description="Helical" evidence="6">
    <location>
        <begin position="189"/>
        <end position="211"/>
    </location>
</feature>
<feature type="transmembrane region" description="Helical" evidence="6">
    <location>
        <begin position="417"/>
        <end position="437"/>
    </location>
</feature>
<feature type="transmembrane region" description="Helical" evidence="6">
    <location>
        <begin position="316"/>
        <end position="336"/>
    </location>
</feature>
<dbReference type="PANTHER" id="PTHR11206">
    <property type="entry name" value="MULTIDRUG RESISTANCE PROTEIN"/>
    <property type="match status" value="1"/>
</dbReference>
<evidence type="ECO:0000313" key="7">
    <source>
        <dbReference type="EMBL" id="ETV91722.1"/>
    </source>
</evidence>
<keyword evidence="3 6" id="KW-0812">Transmembrane</keyword>
<evidence type="ECO:0000256" key="6">
    <source>
        <dbReference type="SAM" id="Phobius"/>
    </source>
</evidence>
<dbReference type="CDD" id="cd13132">
    <property type="entry name" value="MATE_eukaryotic"/>
    <property type="match status" value="1"/>
</dbReference>
<comment type="similarity">
    <text evidence="2">Belongs to the multi antimicrobial extrusion (MATE) (TC 2.A.66.1) family.</text>
</comment>
<protein>
    <recommendedName>
        <fullName evidence="8">MATE efflux family protein</fullName>
    </recommendedName>
</protein>
<gene>
    <name evidence="7" type="ORF">H310_13791</name>
</gene>
<dbReference type="GO" id="GO:1990961">
    <property type="term" value="P:xenobiotic detoxification by transmembrane export across the plasma membrane"/>
    <property type="evidence" value="ECO:0007669"/>
    <property type="project" value="InterPro"/>
</dbReference>
<dbReference type="NCBIfam" id="TIGR00797">
    <property type="entry name" value="matE"/>
    <property type="match status" value="1"/>
</dbReference>
<sequence length="485" mass="52739">MSNESVPLNTGADASMDHSTLDMKVDMEMTPCVRKEIMRMFDLAWPVFLAYQLETLPGPICVALVGHLQGDDVSVLVDAAYLSATVTNVTALAIGFGLASAMDTLCSQAFGAGKMDKLGIYFLSGVIVLGVCLIPLSLMSWYAEPILLLLGQDPAISMYAGQFSRVTIVGIPFLFVYELIKKLQQSQNIVLPMMYVACVGVIVNLITGFYFTYYTSWGFLGAAIGRVCGSIALPVCIVGYFRYDHETTSTWWNGFQWREAFSHVWLFLSLGVPSMTMLAVSWWAFCTLGILAGLLPNKVEAVSVNAVLGQLLTLNFMIYLGISVASNVLIGNALGANQPQRAKLITRLGLYGGFLSAALMGTIFLLGRHVIPVFFVSDPLTIEQVAAAMFVMVPLGVFDGLNGICEGIFKGMGLQTIAAVVNILSYYAFGLPMAYFVGFTCGYNLEGVWLGFSLGTTLCFSVFMAMIHFTDWPALAKLAQERVRI</sequence>
<evidence type="ECO:0000256" key="1">
    <source>
        <dbReference type="ARBA" id="ARBA00004141"/>
    </source>
</evidence>